<dbReference type="Proteomes" id="UP000628840">
    <property type="component" value="Unassembled WGS sequence"/>
</dbReference>
<evidence type="ECO:0000313" key="1">
    <source>
        <dbReference type="EMBL" id="GGL41914.1"/>
    </source>
</evidence>
<keyword evidence="2" id="KW-1185">Reference proteome</keyword>
<reference evidence="1 2" key="1">
    <citation type="journal article" date="2019" name="Int. J. Syst. Evol. Microbiol.">
        <title>The Global Catalogue of Microorganisms (GCM) 10K type strain sequencing project: providing services to taxonomists for standard genome sequencing and annotation.</title>
        <authorList>
            <consortium name="The Broad Institute Genomics Platform"/>
            <consortium name="The Broad Institute Genome Sequencing Center for Infectious Disease"/>
            <person name="Wu L."/>
            <person name="Ma J."/>
        </authorList>
    </citation>
    <scope>NUCLEOTIDE SEQUENCE [LARGE SCALE GENOMIC DNA]</scope>
    <source>
        <strain evidence="1 2">JCM 19585</strain>
    </source>
</reference>
<dbReference type="AlphaFoldDB" id="A0A830FCP7"/>
<accession>A0A830FCP7</accession>
<gene>
    <name evidence="1" type="ORF">GCM10009037_26830</name>
</gene>
<protein>
    <submittedName>
        <fullName evidence="1">Uncharacterized protein</fullName>
    </submittedName>
</protein>
<organism evidence="1 2">
    <name type="scientific">Halarchaeum grantii</name>
    <dbReference type="NCBI Taxonomy" id="1193105"/>
    <lineage>
        <taxon>Archaea</taxon>
        <taxon>Methanobacteriati</taxon>
        <taxon>Methanobacteriota</taxon>
        <taxon>Stenosarchaea group</taxon>
        <taxon>Halobacteria</taxon>
        <taxon>Halobacteriales</taxon>
        <taxon>Halobacteriaceae</taxon>
    </lineage>
</organism>
<sequence length="86" mass="9734">MLVLVGIGEDCGLLVVFDRVLHFGAVVDAELTRCGLITSRFTVAVVDVGAEVLEERLDTRLRYFEFDVVTERCLMVDIYVWCVAHR</sequence>
<dbReference type="EMBL" id="BMPF01000005">
    <property type="protein sequence ID" value="GGL41914.1"/>
    <property type="molecule type" value="Genomic_DNA"/>
</dbReference>
<name>A0A830FCP7_9EURY</name>
<evidence type="ECO:0000313" key="2">
    <source>
        <dbReference type="Proteomes" id="UP000628840"/>
    </source>
</evidence>
<proteinExistence type="predicted"/>
<comment type="caution">
    <text evidence="1">The sequence shown here is derived from an EMBL/GenBank/DDBJ whole genome shotgun (WGS) entry which is preliminary data.</text>
</comment>